<reference evidence="2 3" key="1">
    <citation type="submission" date="2016-07" db="EMBL/GenBank/DDBJ databases">
        <title>Pervasive Adenine N6-methylation of Active Genes in Fungi.</title>
        <authorList>
            <consortium name="DOE Joint Genome Institute"/>
            <person name="Mondo S.J."/>
            <person name="Dannebaum R.O."/>
            <person name="Kuo R.C."/>
            <person name="Labutti K."/>
            <person name="Haridas S."/>
            <person name="Kuo A."/>
            <person name="Salamov A."/>
            <person name="Ahrendt S.R."/>
            <person name="Lipzen A."/>
            <person name="Sullivan W."/>
            <person name="Andreopoulos W.B."/>
            <person name="Clum A."/>
            <person name="Lindquist E."/>
            <person name="Daum C."/>
            <person name="Ramamoorthy G.K."/>
            <person name="Gryganskyi A."/>
            <person name="Culley D."/>
            <person name="Magnuson J.K."/>
            <person name="James T.Y."/>
            <person name="O'Malley M.A."/>
            <person name="Stajich J.E."/>
            <person name="Spatafora J.W."/>
            <person name="Visel A."/>
            <person name="Grigoriev I.V."/>
        </authorList>
    </citation>
    <scope>NUCLEOTIDE SEQUENCE [LARGE SCALE GENOMIC DNA]</scope>
    <source>
        <strain evidence="2 3">NRRL 3301</strain>
    </source>
</reference>
<feature type="region of interest" description="Disordered" evidence="1">
    <location>
        <begin position="1"/>
        <end position="40"/>
    </location>
</feature>
<gene>
    <name evidence="2" type="ORF">DM01DRAFT_1394555</name>
</gene>
<organism evidence="2 3">
    <name type="scientific">Hesseltinella vesiculosa</name>
    <dbReference type="NCBI Taxonomy" id="101127"/>
    <lineage>
        <taxon>Eukaryota</taxon>
        <taxon>Fungi</taxon>
        <taxon>Fungi incertae sedis</taxon>
        <taxon>Mucoromycota</taxon>
        <taxon>Mucoromycotina</taxon>
        <taxon>Mucoromycetes</taxon>
        <taxon>Mucorales</taxon>
        <taxon>Cunninghamellaceae</taxon>
        <taxon>Hesseltinella</taxon>
    </lineage>
</organism>
<dbReference type="Proteomes" id="UP000242146">
    <property type="component" value="Unassembled WGS sequence"/>
</dbReference>
<dbReference type="PANTHER" id="PTHR42345">
    <property type="entry name" value="TPR_REGION DOMAIN-CONTAINING PROTEIN"/>
    <property type="match status" value="1"/>
</dbReference>
<comment type="caution">
    <text evidence="2">The sequence shown here is derived from an EMBL/GenBank/DDBJ whole genome shotgun (WGS) entry which is preliminary data.</text>
</comment>
<feature type="region of interest" description="Disordered" evidence="1">
    <location>
        <begin position="53"/>
        <end position="73"/>
    </location>
</feature>
<dbReference type="STRING" id="101127.A0A1X2G9X3"/>
<dbReference type="OrthoDB" id="2362444at2759"/>
<dbReference type="PANTHER" id="PTHR42345:SF2">
    <property type="entry name" value="HELICASE-LIKE PROTEIN"/>
    <property type="match status" value="1"/>
</dbReference>
<evidence type="ECO:0000313" key="3">
    <source>
        <dbReference type="Proteomes" id="UP000242146"/>
    </source>
</evidence>
<dbReference type="AlphaFoldDB" id="A0A1X2G9X3"/>
<keyword evidence="3" id="KW-1185">Reference proteome</keyword>
<evidence type="ECO:0000256" key="1">
    <source>
        <dbReference type="SAM" id="MobiDB-lite"/>
    </source>
</evidence>
<protein>
    <submittedName>
        <fullName evidence="2">Uncharacterized protein</fullName>
    </submittedName>
</protein>
<feature type="compositionally biased region" description="Low complexity" evidence="1">
    <location>
        <begin position="11"/>
        <end position="30"/>
    </location>
</feature>
<dbReference type="EMBL" id="MCGT01000028">
    <property type="protein sequence ID" value="ORX48756.1"/>
    <property type="molecule type" value="Genomic_DNA"/>
</dbReference>
<proteinExistence type="predicted"/>
<name>A0A1X2G9X3_9FUNG</name>
<feature type="compositionally biased region" description="Pro residues" evidence="1">
    <location>
        <begin position="1"/>
        <end position="10"/>
    </location>
</feature>
<accession>A0A1X2G9X3</accession>
<sequence length="714" mass="79887">MPPKPLPTTPLPLSALSSIPAHSPSPSRSPMKAETTSNDQQLAHLLANATIAPKDGHTPAPIVPGASKIQPPPLPATQREISKEALTKRLEQIQQSLNHVHAGALRVSSRNFLEGLVVRIYFGGHGDESFFKRPVSDGTSQAHAAFKLLKAKDVIEVKNWSSDSLFEALDLEIMEKYEGVVPGTVTAEAFGREMSLLAKPVKKFSRLYSTAMAPGGMTVQKIVARLGELQRHGLGHSLAADREKAIHEDLNEYIISGTMWLIPNDKYNWQNQTNELILRLNNEYVFKDLTKTSSFLITFLQMGFASCFYQILLATELRLRLDLFDRGGTFDLSNSSTIQSSLIISKRWQDHVCVTIEAEKDSIQWRSNVHEQQIDGLLRFADTMGWPYMESLRPVAETSYAKMISGGHTVNNHIWDWIYGVMLPGKYASFKIMTALVMLTPETKDLKEAPFYNSGLVVEGCSFWRLKSILGRVLGGSPGATGLMHWVGPCPPVIEGLDDGVKLSWVLVKTRPVGDIDLVKLERSSSDESILDMLVYFGNDGKNNPEKAFQELEDKDNWVPLDPLPPLNQADAVKFSGLKLRKNPLDASVKEPTNDDYNYTAIIQMDILGRIETFTLYTDVYFVASHPCIGTHSVHKRQLPGIKRTVVSVKDLKNTRTWKDELYINVQGQEDAEIAARAWCSERGYHALVKHEDTCDVCLRHEAYMLNLKVIVYR</sequence>
<evidence type="ECO:0000313" key="2">
    <source>
        <dbReference type="EMBL" id="ORX48756.1"/>
    </source>
</evidence>